<gene>
    <name evidence="2" type="ORF">MSTO_41920</name>
</gene>
<dbReference type="InterPro" id="IPR011059">
    <property type="entry name" value="Metal-dep_hydrolase_composite"/>
</dbReference>
<accession>A0A7I7QD67</accession>
<dbReference type="Gene3D" id="3.20.20.140">
    <property type="entry name" value="Metal-dependent hydrolases"/>
    <property type="match status" value="1"/>
</dbReference>
<evidence type="ECO:0000313" key="3">
    <source>
        <dbReference type="Proteomes" id="UP000467130"/>
    </source>
</evidence>
<dbReference type="SUPFAM" id="SSF51338">
    <property type="entry name" value="Composite domain of metallo-dependent hydrolases"/>
    <property type="match status" value="1"/>
</dbReference>
<organism evidence="2 3">
    <name type="scientific">Mycobacterium stomatepiae</name>
    <dbReference type="NCBI Taxonomy" id="470076"/>
    <lineage>
        <taxon>Bacteria</taxon>
        <taxon>Bacillati</taxon>
        <taxon>Actinomycetota</taxon>
        <taxon>Actinomycetes</taxon>
        <taxon>Mycobacteriales</taxon>
        <taxon>Mycobacteriaceae</taxon>
        <taxon>Mycobacterium</taxon>
        <taxon>Mycobacterium simiae complex</taxon>
    </lineage>
</organism>
<dbReference type="AlphaFoldDB" id="A0A7I7QD67"/>
<dbReference type="KEGG" id="msto:MSTO_41920"/>
<dbReference type="GO" id="GO:0016810">
    <property type="term" value="F:hydrolase activity, acting on carbon-nitrogen (but not peptide) bonds"/>
    <property type="evidence" value="ECO:0007669"/>
    <property type="project" value="InterPro"/>
</dbReference>
<proteinExistence type="predicted"/>
<feature type="domain" description="Amidohydrolase-related" evidence="1">
    <location>
        <begin position="1"/>
        <end position="38"/>
    </location>
</feature>
<dbReference type="Pfam" id="PF01979">
    <property type="entry name" value="Amidohydro_1"/>
    <property type="match status" value="1"/>
</dbReference>
<keyword evidence="3" id="KW-1185">Reference proteome</keyword>
<dbReference type="EMBL" id="AP022587">
    <property type="protein sequence ID" value="BBY23987.1"/>
    <property type="molecule type" value="Genomic_DNA"/>
</dbReference>
<dbReference type="Proteomes" id="UP000467130">
    <property type="component" value="Chromosome"/>
</dbReference>
<evidence type="ECO:0000313" key="2">
    <source>
        <dbReference type="EMBL" id="BBY23987.1"/>
    </source>
</evidence>
<reference evidence="2 3" key="1">
    <citation type="journal article" date="2019" name="Emerg. Microbes Infect.">
        <title>Comprehensive subspecies identification of 175 nontuberculous mycobacteria species based on 7547 genomic profiles.</title>
        <authorList>
            <person name="Matsumoto Y."/>
            <person name="Kinjo T."/>
            <person name="Motooka D."/>
            <person name="Nabeya D."/>
            <person name="Jung N."/>
            <person name="Uechi K."/>
            <person name="Horii T."/>
            <person name="Iida T."/>
            <person name="Fujita J."/>
            <person name="Nakamura S."/>
        </authorList>
    </citation>
    <scope>NUCLEOTIDE SEQUENCE [LARGE SCALE GENOMIC DNA]</scope>
    <source>
        <strain evidence="2 3">JCM 17783</strain>
    </source>
</reference>
<dbReference type="InterPro" id="IPR006680">
    <property type="entry name" value="Amidohydro-rel"/>
</dbReference>
<name>A0A7I7QD67_9MYCO</name>
<protein>
    <recommendedName>
        <fullName evidence="1">Amidohydrolase-related domain-containing protein</fullName>
    </recommendedName>
</protein>
<evidence type="ECO:0000259" key="1">
    <source>
        <dbReference type="Pfam" id="PF01979"/>
    </source>
</evidence>
<sequence>MTPMQAIKAATVVAAELIEADHELGRLAPGYLADIIAVARRSLTRHRRHT</sequence>